<dbReference type="Gene3D" id="6.10.140.2220">
    <property type="match status" value="1"/>
</dbReference>
<dbReference type="EMBL" id="DS232085">
    <property type="protein sequence ID" value="EDS34386.1"/>
    <property type="molecule type" value="Genomic_DNA"/>
</dbReference>
<keyword evidence="9" id="KW-1185">Reference proteome</keyword>
<dbReference type="InParanoid" id="B0WTE8"/>
<protein>
    <recommendedName>
        <fullName evidence="10">SET and MYND domain-containing protein 4</fullName>
    </recommendedName>
</protein>
<reference evidence="7" key="1">
    <citation type="submission" date="2007-03" db="EMBL/GenBank/DDBJ databases">
        <title>Annotation of Culex pipiens quinquefasciatus.</title>
        <authorList>
            <consortium name="The Broad Institute Genome Sequencing Platform"/>
            <person name="Atkinson P.W."/>
            <person name="Hemingway J."/>
            <person name="Christensen B.M."/>
            <person name="Higgs S."/>
            <person name="Kodira C."/>
            <person name="Hannick L."/>
            <person name="Megy K."/>
            <person name="O'Leary S."/>
            <person name="Pearson M."/>
            <person name="Haas B.J."/>
            <person name="Mauceli E."/>
            <person name="Wortman J.R."/>
            <person name="Lee N.H."/>
            <person name="Guigo R."/>
            <person name="Stanke M."/>
            <person name="Alvarado L."/>
            <person name="Amedeo P."/>
            <person name="Antoine C.H."/>
            <person name="Arensburger P."/>
            <person name="Bidwell S.L."/>
            <person name="Crawford M."/>
            <person name="Camaro F."/>
            <person name="Devon K."/>
            <person name="Engels R."/>
            <person name="Hammond M."/>
            <person name="Howarth C."/>
            <person name="Koehrsen M."/>
            <person name="Lawson D."/>
            <person name="Montgomery P."/>
            <person name="Nene V."/>
            <person name="Nusbaum C."/>
            <person name="Puiu D."/>
            <person name="Romero-Severson J."/>
            <person name="Severson D.W."/>
            <person name="Shumway M."/>
            <person name="Sisk P."/>
            <person name="Stolte C."/>
            <person name="Zeng Q."/>
            <person name="Eisenstadt E."/>
            <person name="Fraser-Liggett C."/>
            <person name="Strausberg R."/>
            <person name="Galagan J."/>
            <person name="Birren B."/>
            <person name="Collins F.H."/>
        </authorList>
    </citation>
    <scope>NUCLEOTIDE SEQUENCE [LARGE SCALE GENOMIC DNA]</scope>
    <source>
        <strain evidence="7">JHB</strain>
    </source>
</reference>
<keyword evidence="2 4" id="KW-0863">Zinc-finger</keyword>
<dbReference type="eggNOG" id="KOG2084">
    <property type="taxonomic scope" value="Eukaryota"/>
</dbReference>
<dbReference type="KEGG" id="cqu:CpipJ_CPIJ010372"/>
<dbReference type="Pfam" id="PF00856">
    <property type="entry name" value="SET"/>
    <property type="match status" value="1"/>
</dbReference>
<dbReference type="Gene3D" id="1.10.220.160">
    <property type="match status" value="1"/>
</dbReference>
<dbReference type="GO" id="GO:0008270">
    <property type="term" value="F:zinc ion binding"/>
    <property type="evidence" value="ECO:0007669"/>
    <property type="project" value="UniProtKB-KW"/>
</dbReference>
<dbReference type="Gene3D" id="1.25.40.10">
    <property type="entry name" value="Tetratricopeptide repeat domain"/>
    <property type="match status" value="1"/>
</dbReference>
<evidence type="ECO:0008006" key="10">
    <source>
        <dbReference type="Google" id="ProtNLM"/>
    </source>
</evidence>
<dbReference type="Gene3D" id="2.170.270.10">
    <property type="entry name" value="SET domain"/>
    <property type="match status" value="1"/>
</dbReference>
<evidence type="ECO:0000256" key="4">
    <source>
        <dbReference type="PROSITE-ProRule" id="PRU00134"/>
    </source>
</evidence>
<name>B0WTE8_CULQU</name>
<dbReference type="HOGENOM" id="CLU_021727_4_1_1"/>
<dbReference type="PROSITE" id="PS50865">
    <property type="entry name" value="ZF_MYND_2"/>
    <property type="match status" value="1"/>
</dbReference>
<keyword evidence="3" id="KW-0862">Zinc</keyword>
<dbReference type="GO" id="GO:0008276">
    <property type="term" value="F:protein methyltransferase activity"/>
    <property type="evidence" value="ECO:0007669"/>
    <property type="project" value="UniProtKB-ARBA"/>
</dbReference>
<feature type="domain" description="MYND-type" evidence="6">
    <location>
        <begin position="218"/>
        <end position="258"/>
    </location>
</feature>
<proteinExistence type="predicted"/>
<organism>
    <name type="scientific">Culex quinquefasciatus</name>
    <name type="common">Southern house mosquito</name>
    <name type="synonym">Culex pungens</name>
    <dbReference type="NCBI Taxonomy" id="7176"/>
    <lineage>
        <taxon>Eukaryota</taxon>
        <taxon>Metazoa</taxon>
        <taxon>Ecdysozoa</taxon>
        <taxon>Arthropoda</taxon>
        <taxon>Hexapoda</taxon>
        <taxon>Insecta</taxon>
        <taxon>Pterygota</taxon>
        <taxon>Neoptera</taxon>
        <taxon>Endopterygota</taxon>
        <taxon>Diptera</taxon>
        <taxon>Nematocera</taxon>
        <taxon>Culicoidea</taxon>
        <taxon>Culicidae</taxon>
        <taxon>Culicinae</taxon>
        <taxon>Culicini</taxon>
        <taxon>Culex</taxon>
        <taxon>Culex</taxon>
    </lineage>
</organism>
<evidence type="ECO:0000256" key="3">
    <source>
        <dbReference type="ARBA" id="ARBA00022833"/>
    </source>
</evidence>
<dbReference type="PANTHER" id="PTHR47111:SF1">
    <property type="entry name" value="SET AND MYND DOMAIN-CONTAINING PROTEIN 4"/>
    <property type="match status" value="1"/>
</dbReference>
<dbReference type="EnsemblMetazoa" id="CPIJ010372-RA">
    <property type="protein sequence ID" value="CPIJ010372-PA"/>
    <property type="gene ID" value="CPIJ010372"/>
</dbReference>
<evidence type="ECO:0000259" key="5">
    <source>
        <dbReference type="PROSITE" id="PS50280"/>
    </source>
</evidence>
<dbReference type="VEuPathDB" id="VectorBase:CPIJ010372"/>
<sequence>MGRDQEDSMISDLLAKNPCRSGELDLNWPVERIIKYVAGSSQLAGLEELCKSDLEASKLREFGNHFYRLRNLVEATFCYNQAICHAPPDSEQLGMGYANRSAICFEMRDYEMAMFNIQMAKKHNYPDKLMAKLLERERNCKQRIADGHSKGTVPNPRMGFNVDINPRIPFLAKGIAMGYDPRFGRGLVAEKDFNAGDLILDETSELFAHDFNLCFKHCSQCSANVCQILIPCRTCVLFMYCSEECRELHWKLFHRFECGVVTKLCCVSGTGDIITPRFFFYGLTQFGDDLQAMMEYCEKEVSTQSNPLELDFANLDRMEWFRVLHNTHPRGLDSSPGGKRAVASYFVVFLMNPVVKSIIRTESHRQFFLRSLLRYSSMIHPLATTFFTSDGHMFAAVLPIGSLLNHSCDPHAIQSLNYGRRKVILVRPVRKGEQIFVSYGPIWWRHIPGAVLPFKCRCVVCDQPGREWHSLKGRPIPPKAVKDMLVLKEIYEKADVHPATKLIALQQFMKRYAHHHPNEAFLGNFLKVYCSFLEMACKTEGQRLVRARLQAKFV</sequence>
<evidence type="ECO:0000313" key="7">
    <source>
        <dbReference type="EMBL" id="EDS34386.1"/>
    </source>
</evidence>
<dbReference type="SUPFAM" id="SSF144232">
    <property type="entry name" value="HIT/MYND zinc finger-like"/>
    <property type="match status" value="1"/>
</dbReference>
<reference evidence="8" key="2">
    <citation type="submission" date="2021-02" db="UniProtKB">
        <authorList>
            <consortium name="EnsemblMetazoa"/>
        </authorList>
    </citation>
    <scope>IDENTIFICATION</scope>
    <source>
        <strain evidence="8">JHB</strain>
    </source>
</reference>
<dbReference type="InterPro" id="IPR046341">
    <property type="entry name" value="SET_dom_sf"/>
</dbReference>
<accession>B0WTE8</accession>
<evidence type="ECO:0000256" key="2">
    <source>
        <dbReference type="ARBA" id="ARBA00022771"/>
    </source>
</evidence>
<dbReference type="PANTHER" id="PTHR47111">
    <property type="entry name" value="BCDNA.LD29892"/>
    <property type="match status" value="1"/>
</dbReference>
<dbReference type="OrthoDB" id="6054366at2759"/>
<dbReference type="AlphaFoldDB" id="B0WTE8"/>
<dbReference type="GO" id="GO:0008170">
    <property type="term" value="F:N-methyltransferase activity"/>
    <property type="evidence" value="ECO:0007669"/>
    <property type="project" value="UniProtKB-ARBA"/>
</dbReference>
<dbReference type="SUPFAM" id="SSF48452">
    <property type="entry name" value="TPR-like"/>
    <property type="match status" value="1"/>
</dbReference>
<keyword evidence="1" id="KW-0479">Metal-binding</keyword>
<dbReference type="InterPro" id="IPR011990">
    <property type="entry name" value="TPR-like_helical_dom_sf"/>
</dbReference>
<dbReference type="SUPFAM" id="SSF82199">
    <property type="entry name" value="SET domain"/>
    <property type="match status" value="1"/>
</dbReference>
<dbReference type="GO" id="GO:0008757">
    <property type="term" value="F:S-adenosylmethionine-dependent methyltransferase activity"/>
    <property type="evidence" value="ECO:0007669"/>
    <property type="project" value="UniProtKB-ARBA"/>
</dbReference>
<dbReference type="InterPro" id="IPR002893">
    <property type="entry name" value="Znf_MYND"/>
</dbReference>
<dbReference type="VEuPathDB" id="VectorBase:CQUJHB005667"/>
<evidence type="ECO:0000313" key="9">
    <source>
        <dbReference type="Proteomes" id="UP000002320"/>
    </source>
</evidence>
<feature type="domain" description="SET" evidence="5">
    <location>
        <begin position="173"/>
        <end position="440"/>
    </location>
</feature>
<evidence type="ECO:0000256" key="1">
    <source>
        <dbReference type="ARBA" id="ARBA00022723"/>
    </source>
</evidence>
<evidence type="ECO:0000313" key="8">
    <source>
        <dbReference type="EnsemblMetazoa" id="CPIJ010372-PA"/>
    </source>
</evidence>
<gene>
    <name evidence="8" type="primary">6042928</name>
    <name evidence="7" type="ORF">CpipJ_CPIJ010372</name>
</gene>
<dbReference type="PROSITE" id="PS50280">
    <property type="entry name" value="SET"/>
    <property type="match status" value="1"/>
</dbReference>
<evidence type="ECO:0000259" key="6">
    <source>
        <dbReference type="PROSITE" id="PS50865"/>
    </source>
</evidence>
<dbReference type="Proteomes" id="UP000002320">
    <property type="component" value="Unassembled WGS sequence"/>
</dbReference>
<dbReference type="InterPro" id="IPR001214">
    <property type="entry name" value="SET_dom"/>
</dbReference>